<dbReference type="OrthoDB" id="685197at2759"/>
<comment type="subunit">
    <text evidence="3 8">Homodimer and heterodimers.</text>
</comment>
<feature type="transmembrane region" description="Helical" evidence="8">
    <location>
        <begin position="49"/>
        <end position="75"/>
    </location>
</feature>
<evidence type="ECO:0000256" key="9">
    <source>
        <dbReference type="SAM" id="MobiDB-lite"/>
    </source>
</evidence>
<evidence type="ECO:0000256" key="3">
    <source>
        <dbReference type="ARBA" id="ARBA00011489"/>
    </source>
</evidence>
<keyword evidence="11" id="KW-1185">Reference proteome</keyword>
<evidence type="ECO:0000256" key="5">
    <source>
        <dbReference type="ARBA" id="ARBA00022692"/>
    </source>
</evidence>
<keyword evidence="6 8" id="KW-1133">Transmembrane helix</keyword>
<accession>A0A6J1K769</accession>
<feature type="region of interest" description="Disordered" evidence="9">
    <location>
        <begin position="181"/>
        <end position="225"/>
    </location>
</feature>
<keyword evidence="4 8" id="KW-1003">Cell membrane</keyword>
<name>A0A6J1K769_CUCMA</name>
<dbReference type="AlphaFoldDB" id="A0A6J1K769"/>
<dbReference type="Proteomes" id="UP000504608">
    <property type="component" value="Unplaced"/>
</dbReference>
<protein>
    <recommendedName>
        <fullName evidence="8">CASP-like protein</fullName>
    </recommendedName>
</protein>
<dbReference type="GeneID" id="111492902"/>
<dbReference type="RefSeq" id="XP_022998177.1">
    <property type="nucleotide sequence ID" value="XM_023142409.1"/>
</dbReference>
<evidence type="ECO:0000256" key="1">
    <source>
        <dbReference type="ARBA" id="ARBA00004651"/>
    </source>
</evidence>
<proteinExistence type="inferred from homology"/>
<evidence type="ECO:0000313" key="12">
    <source>
        <dbReference type="RefSeq" id="XP_022998177.1"/>
    </source>
</evidence>
<keyword evidence="7 8" id="KW-0472">Membrane</keyword>
<evidence type="ECO:0000256" key="8">
    <source>
        <dbReference type="RuleBase" id="RU361233"/>
    </source>
</evidence>
<feature type="transmembrane region" description="Helical" evidence="8">
    <location>
        <begin position="95"/>
        <end position="112"/>
    </location>
</feature>
<dbReference type="PANTHER" id="PTHR33573">
    <property type="entry name" value="CASP-LIKE PROTEIN 4A4"/>
    <property type="match status" value="1"/>
</dbReference>
<feature type="domain" description="Casparian strip membrane protein" evidence="10">
    <location>
        <begin position="6"/>
        <end position="111"/>
    </location>
</feature>
<evidence type="ECO:0000256" key="4">
    <source>
        <dbReference type="ARBA" id="ARBA00022475"/>
    </source>
</evidence>
<organism evidence="11 12">
    <name type="scientific">Cucurbita maxima</name>
    <name type="common">Pumpkin</name>
    <name type="synonym">Winter squash</name>
    <dbReference type="NCBI Taxonomy" id="3661"/>
    <lineage>
        <taxon>Eukaryota</taxon>
        <taxon>Viridiplantae</taxon>
        <taxon>Streptophyta</taxon>
        <taxon>Embryophyta</taxon>
        <taxon>Tracheophyta</taxon>
        <taxon>Spermatophyta</taxon>
        <taxon>Magnoliopsida</taxon>
        <taxon>eudicotyledons</taxon>
        <taxon>Gunneridae</taxon>
        <taxon>Pentapetalae</taxon>
        <taxon>rosids</taxon>
        <taxon>fabids</taxon>
        <taxon>Cucurbitales</taxon>
        <taxon>Cucurbitaceae</taxon>
        <taxon>Cucurbiteae</taxon>
        <taxon>Cucurbita</taxon>
    </lineage>
</organism>
<reference evidence="12" key="1">
    <citation type="submission" date="2025-08" db="UniProtKB">
        <authorList>
            <consortium name="RefSeq"/>
        </authorList>
    </citation>
    <scope>IDENTIFICATION</scope>
    <source>
        <tissue evidence="12">Young leaves</tissue>
    </source>
</reference>
<feature type="transmembrane region" description="Helical" evidence="8">
    <location>
        <begin position="7"/>
        <end position="29"/>
    </location>
</feature>
<comment type="subcellular location">
    <subcellularLocation>
        <location evidence="1 8">Cell membrane</location>
        <topology evidence="1 8">Multi-pass membrane protein</topology>
    </subcellularLocation>
</comment>
<gene>
    <name evidence="12" type="primary">LOC111492902</name>
</gene>
<evidence type="ECO:0000256" key="6">
    <source>
        <dbReference type="ARBA" id="ARBA00022989"/>
    </source>
</evidence>
<feature type="transmembrane region" description="Helical" evidence="8">
    <location>
        <begin position="150"/>
        <end position="170"/>
    </location>
</feature>
<dbReference type="Pfam" id="PF04535">
    <property type="entry name" value="CASP_dom"/>
    <property type="match status" value="1"/>
</dbReference>
<evidence type="ECO:0000256" key="2">
    <source>
        <dbReference type="ARBA" id="ARBA00007651"/>
    </source>
</evidence>
<sequence>MDRMVVAFIGIGLRIFAFICLFIALVVIATDKLVLIDGSESTFNDVQGYRYVLAVAIIGLVHTILQLGFSIYYAVTQIVPFWKGLPQFNYYADQVINWVLASAAGAGLAVSADRKMLLNQVVENDIGDCVVLFAALDQQKWLVNDFFDRANIASAILFLAFLSIATLLLLSPFNRIKPMPTTQDLEAHSPQAQKIQAQSPQAQKVEAQSPQAQTVEAQPTETSST</sequence>
<comment type="similarity">
    <text evidence="2 8">Belongs to the Casparian strip membrane proteins (CASP) family.</text>
</comment>
<evidence type="ECO:0000313" key="11">
    <source>
        <dbReference type="Proteomes" id="UP000504608"/>
    </source>
</evidence>
<dbReference type="InterPro" id="IPR006702">
    <property type="entry name" value="CASP_dom"/>
</dbReference>
<dbReference type="PANTHER" id="PTHR33573:SF17">
    <property type="entry name" value="CASP-LIKE PROTEIN 4D1"/>
    <property type="match status" value="1"/>
</dbReference>
<evidence type="ECO:0000259" key="10">
    <source>
        <dbReference type="Pfam" id="PF04535"/>
    </source>
</evidence>
<evidence type="ECO:0000256" key="7">
    <source>
        <dbReference type="ARBA" id="ARBA00023136"/>
    </source>
</evidence>
<keyword evidence="5 8" id="KW-0812">Transmembrane</keyword>
<dbReference type="GO" id="GO:0005886">
    <property type="term" value="C:plasma membrane"/>
    <property type="evidence" value="ECO:0007669"/>
    <property type="project" value="UniProtKB-SubCell"/>
</dbReference>
<dbReference type="KEGG" id="cmax:111492902"/>